<accession>A0A919UE77</accession>
<sequence length="125" mass="13762">MAEPAKDGEQEGPVPQHWRATLTAIVESLVRRDDVLAAGVDPVDPVSPDATAACLDAVDAYGAVTLLPLPDETWKTSVAMWHGDHWNCLVDLWTAEEGRSDLVLDVDVFEHEGGYRFRVHLVYVP</sequence>
<dbReference type="AlphaFoldDB" id="A0A919UE77"/>
<protein>
    <recommendedName>
        <fullName evidence="1">DUF7668 domain-containing protein</fullName>
    </recommendedName>
</protein>
<name>A0A919UE77_9ACTN</name>
<gene>
    <name evidence="2" type="ORF">Dsi01nite_102050</name>
</gene>
<evidence type="ECO:0000259" key="1">
    <source>
        <dbReference type="Pfam" id="PF24705"/>
    </source>
</evidence>
<comment type="caution">
    <text evidence="2">The sequence shown here is derived from an EMBL/GenBank/DDBJ whole genome shotgun (WGS) entry which is preliminary data.</text>
</comment>
<dbReference type="Proteomes" id="UP000660611">
    <property type="component" value="Unassembled WGS sequence"/>
</dbReference>
<feature type="domain" description="DUF7668" evidence="1">
    <location>
        <begin position="26"/>
        <end position="125"/>
    </location>
</feature>
<reference evidence="2" key="1">
    <citation type="submission" date="2021-01" db="EMBL/GenBank/DDBJ databases">
        <title>Whole genome shotgun sequence of Dactylosporangium siamense NBRC 106093.</title>
        <authorList>
            <person name="Komaki H."/>
            <person name="Tamura T."/>
        </authorList>
    </citation>
    <scope>NUCLEOTIDE SEQUENCE</scope>
    <source>
        <strain evidence="2">NBRC 106093</strain>
    </source>
</reference>
<dbReference type="Pfam" id="PF24705">
    <property type="entry name" value="DUF7668"/>
    <property type="match status" value="1"/>
</dbReference>
<organism evidence="2 3">
    <name type="scientific">Dactylosporangium siamense</name>
    <dbReference type="NCBI Taxonomy" id="685454"/>
    <lineage>
        <taxon>Bacteria</taxon>
        <taxon>Bacillati</taxon>
        <taxon>Actinomycetota</taxon>
        <taxon>Actinomycetes</taxon>
        <taxon>Micromonosporales</taxon>
        <taxon>Micromonosporaceae</taxon>
        <taxon>Dactylosporangium</taxon>
    </lineage>
</organism>
<dbReference type="InterPro" id="IPR056085">
    <property type="entry name" value="DUF7668"/>
</dbReference>
<evidence type="ECO:0000313" key="2">
    <source>
        <dbReference type="EMBL" id="GIG52164.1"/>
    </source>
</evidence>
<dbReference type="EMBL" id="BONQ01000172">
    <property type="protein sequence ID" value="GIG52164.1"/>
    <property type="molecule type" value="Genomic_DNA"/>
</dbReference>
<keyword evidence="3" id="KW-1185">Reference proteome</keyword>
<proteinExistence type="predicted"/>
<evidence type="ECO:0000313" key="3">
    <source>
        <dbReference type="Proteomes" id="UP000660611"/>
    </source>
</evidence>
<dbReference type="RefSeq" id="WP_203853765.1">
    <property type="nucleotide sequence ID" value="NZ_BAAAVW010000038.1"/>
</dbReference>